<accession>A0ABM8T6Y9</accession>
<reference evidence="1 2" key="1">
    <citation type="submission" date="2021-02" db="EMBL/GenBank/DDBJ databases">
        <authorList>
            <person name="Vanwijnsberghe S."/>
        </authorList>
    </citation>
    <scope>NUCLEOTIDE SEQUENCE [LARGE SCALE GENOMIC DNA]</scope>
    <source>
        <strain evidence="1 2">R-69776</strain>
    </source>
</reference>
<dbReference type="RefSeq" id="WP_054043466.1">
    <property type="nucleotide sequence ID" value="NZ_CAJNAW010000055.1"/>
</dbReference>
<organism evidence="1 2">
    <name type="scientific">Paraburkholderia nemoris</name>
    <dbReference type="NCBI Taxonomy" id="2793076"/>
    <lineage>
        <taxon>Bacteria</taxon>
        <taxon>Pseudomonadati</taxon>
        <taxon>Pseudomonadota</taxon>
        <taxon>Betaproteobacteria</taxon>
        <taxon>Burkholderiales</taxon>
        <taxon>Burkholderiaceae</taxon>
        <taxon>Paraburkholderia</taxon>
    </lineage>
</organism>
<evidence type="ECO:0000313" key="2">
    <source>
        <dbReference type="Proteomes" id="UP000673821"/>
    </source>
</evidence>
<gene>
    <name evidence="1" type="ORF">R69776_08069</name>
</gene>
<evidence type="ECO:0000313" key="1">
    <source>
        <dbReference type="EMBL" id="CAE6862236.1"/>
    </source>
</evidence>
<dbReference type="EMBL" id="CAJNBH010000057">
    <property type="protein sequence ID" value="CAE6862236.1"/>
    <property type="molecule type" value="Genomic_DNA"/>
</dbReference>
<proteinExistence type="predicted"/>
<name>A0ABM8T6Y9_9BURK</name>
<keyword evidence="2" id="KW-1185">Reference proteome</keyword>
<evidence type="ECO:0008006" key="3">
    <source>
        <dbReference type="Google" id="ProtNLM"/>
    </source>
</evidence>
<protein>
    <recommendedName>
        <fullName evidence="3">DNA-binding protein</fullName>
    </recommendedName>
</protein>
<sequence>MNTIPDGNAELKFQKLVGKLTTLSAWTEKQQLELEMACDLSVALRQAAETMREEGARFESYTVMLEYARVLEFMMTMLSGHKDIHPRTLRTIFRFSGLHVDEAYPE</sequence>
<dbReference type="Proteomes" id="UP000673821">
    <property type="component" value="Unassembled WGS sequence"/>
</dbReference>
<comment type="caution">
    <text evidence="1">The sequence shown here is derived from an EMBL/GenBank/DDBJ whole genome shotgun (WGS) entry which is preliminary data.</text>
</comment>